<comment type="similarity">
    <text evidence="1">Belongs to the VPS18 family.</text>
</comment>
<keyword evidence="4" id="KW-0862">Zinc</keyword>
<evidence type="ECO:0000256" key="4">
    <source>
        <dbReference type="ARBA" id="ARBA00022833"/>
    </source>
</evidence>
<name>A0A9P6JPQ5_9AGAR</name>
<dbReference type="GO" id="GO:0030674">
    <property type="term" value="F:protein-macromolecule adaptor activity"/>
    <property type="evidence" value="ECO:0007669"/>
    <property type="project" value="TreeGrafter"/>
</dbReference>
<evidence type="ECO:0000256" key="6">
    <source>
        <dbReference type="ARBA" id="ARBA00029433"/>
    </source>
</evidence>
<dbReference type="InterPro" id="IPR058919">
    <property type="entry name" value="Pep3/Vps18_RING_C"/>
</dbReference>
<keyword evidence="8" id="KW-0175">Coiled coil</keyword>
<dbReference type="PANTHER" id="PTHR23323:SF26">
    <property type="entry name" value="VACUOLAR PROTEIN SORTING-ASSOCIATED PROTEIN 18 HOMOLOG"/>
    <property type="match status" value="1"/>
</dbReference>
<keyword evidence="2" id="KW-0479">Metal-binding</keyword>
<dbReference type="Pfam" id="PF05131">
    <property type="entry name" value="Pep3_Vps18"/>
    <property type="match status" value="1"/>
</dbReference>
<dbReference type="OrthoDB" id="1845386at2759"/>
<comment type="subcellular location">
    <subcellularLocation>
        <location evidence="6">Endomembrane system</location>
        <topology evidence="6">Peripheral membrane protein</topology>
        <orientation evidence="6">Cytoplasmic side</orientation>
    </subcellularLocation>
</comment>
<dbReference type="GO" id="GO:0006904">
    <property type="term" value="P:vesicle docking involved in exocytosis"/>
    <property type="evidence" value="ECO:0007669"/>
    <property type="project" value="TreeGrafter"/>
</dbReference>
<feature type="compositionally biased region" description="Low complexity" evidence="9">
    <location>
        <begin position="965"/>
        <end position="974"/>
    </location>
</feature>
<evidence type="ECO:0000256" key="2">
    <source>
        <dbReference type="ARBA" id="ARBA00022723"/>
    </source>
</evidence>
<proteinExistence type="inferred from homology"/>
<comment type="caution">
    <text evidence="12">The sequence shown here is derived from an EMBL/GenBank/DDBJ whole genome shotgun (WGS) entry which is preliminary data.</text>
</comment>
<dbReference type="GO" id="GO:0007032">
    <property type="term" value="P:endosome organization"/>
    <property type="evidence" value="ECO:0007669"/>
    <property type="project" value="TreeGrafter"/>
</dbReference>
<evidence type="ECO:0000256" key="5">
    <source>
        <dbReference type="ARBA" id="ARBA00023136"/>
    </source>
</evidence>
<organism evidence="12 13">
    <name type="scientific">Crepidotus variabilis</name>
    <dbReference type="NCBI Taxonomy" id="179855"/>
    <lineage>
        <taxon>Eukaryota</taxon>
        <taxon>Fungi</taxon>
        <taxon>Dikarya</taxon>
        <taxon>Basidiomycota</taxon>
        <taxon>Agaricomycotina</taxon>
        <taxon>Agaricomycetes</taxon>
        <taxon>Agaricomycetidae</taxon>
        <taxon>Agaricales</taxon>
        <taxon>Agaricineae</taxon>
        <taxon>Crepidotaceae</taxon>
        <taxon>Crepidotus</taxon>
    </lineage>
</organism>
<evidence type="ECO:0000313" key="12">
    <source>
        <dbReference type="EMBL" id="KAF9527825.1"/>
    </source>
</evidence>
<feature type="domain" description="Pep3/Vps18 beta-propeller" evidence="10">
    <location>
        <begin position="61"/>
        <end position="420"/>
    </location>
</feature>
<dbReference type="GO" id="GO:0008270">
    <property type="term" value="F:zinc ion binding"/>
    <property type="evidence" value="ECO:0007669"/>
    <property type="project" value="UniProtKB-KW"/>
</dbReference>
<evidence type="ECO:0000256" key="7">
    <source>
        <dbReference type="PROSITE-ProRule" id="PRU01006"/>
    </source>
</evidence>
<sequence length="1114" mass="126057">MFDDYVEHAAGESELHAKAAPVPQLNYEGFEPSPYEKNDARADVDDNLDLREGEPDAPQQPVIELGRVQYAFPAPLISFVVSSDMLAMGLTNNLIVLIELSHAEQVIKIPIPRKPQEMTIYKLFMDPSGRHIIITSTQGENWYLYRTWKKPRQLKGLKMVIESVAWNKSVLLSSTSSTSTREILIGGRNGTIYEAVLDAEEDFFKSIERYFQPVFSLPERHPITGIKFDYTSPNDPRKALVLVTTATRIYQFFGPVERKSDEVGRVFTALFASYRDTAPKILELPGNLQQSELQFWTPNPDQAFSVPKRMAWLTGPGVYHGSINLETDSEDHIDTAALLPYPPIPGSDITEIPLSLSLTEFHFVLLYKDRIAGVCNLDDRMTYEEKLPIKPTETVIGLAADPVRKTYWLFTDQSLFELVVGNEDRDVWKIYLEKGQFDVALRYAKTAHHRDQILIDQANNFFESGKYFQAAQSYAHCSASFEEVALKFLDIGERDSLRSYLISRLERTRKSDLTQRMMLATWLVEFYLSKCSELDDIVASESISQDVDNLMAEKKIVEDDLRHFFETYKQNLDKETVYELIQGHGRIDMYLFYATAIGDYQRVVEHWVLEDEWVRAIDIISRQNDLELYYRFGPVLMHQAPKETVDSWLRQPALNPLRLVPSLLQLQHSVRDPLSPNHAIRYLTHVIFEQHNTSPIIHNLLITFHVSPSSSSLSSQPKPSETDDGPLLRFLQTAPTDPITSKPYFDLDYALRICKAAGRTQPCVHIYSKMGLWENSVDLALEKGDLELAKINADMPEEDMQLRKKLWLKIARYVVQDKNDIKSAMRFLENADLLKIEDILPFFPDFVVIDDFKEEIAHALEGYSAKIDSLKAEMDEATKTAESIKTDIVALKNRFITIDANEQCSRCRTLLLTRQFYVFPCHHTFHADCLIAMVKEYLPSHALRKIVTLQTELMKDATSKGKGGSVSKPSIVVGNAPPPKHAQLAAAQQQQQQRMLLSANFGPIVNPIVNPLQNGAKAANLLGRSVISAGDKLRDLIIPDALATLVTTPNWLPGMGGGNKADGLEKTVSDKKLESMRAELEEILSSSCPLCESVVAGLDKPFVEEGEVDTSWAL</sequence>
<evidence type="ECO:0000256" key="9">
    <source>
        <dbReference type="SAM" id="MobiDB-lite"/>
    </source>
</evidence>
<dbReference type="Pfam" id="PF26148">
    <property type="entry name" value="VPS18_RING_C"/>
    <property type="match status" value="1"/>
</dbReference>
<evidence type="ECO:0000259" key="10">
    <source>
        <dbReference type="Pfam" id="PF05131"/>
    </source>
</evidence>
<feature type="region of interest" description="Disordered" evidence="9">
    <location>
        <begin position="958"/>
        <end position="982"/>
    </location>
</feature>
<reference evidence="12" key="1">
    <citation type="submission" date="2020-11" db="EMBL/GenBank/DDBJ databases">
        <authorList>
            <consortium name="DOE Joint Genome Institute"/>
            <person name="Ahrendt S."/>
            <person name="Riley R."/>
            <person name="Andreopoulos W."/>
            <person name="Labutti K."/>
            <person name="Pangilinan J."/>
            <person name="Ruiz-Duenas F.J."/>
            <person name="Barrasa J.M."/>
            <person name="Sanchez-Garcia M."/>
            <person name="Camarero S."/>
            <person name="Miyauchi S."/>
            <person name="Serrano A."/>
            <person name="Linde D."/>
            <person name="Babiker R."/>
            <person name="Drula E."/>
            <person name="Ayuso-Fernandez I."/>
            <person name="Pacheco R."/>
            <person name="Padilla G."/>
            <person name="Ferreira P."/>
            <person name="Barriuso J."/>
            <person name="Kellner H."/>
            <person name="Castanera R."/>
            <person name="Alfaro M."/>
            <person name="Ramirez L."/>
            <person name="Pisabarro A.G."/>
            <person name="Kuo A."/>
            <person name="Tritt A."/>
            <person name="Lipzen A."/>
            <person name="He G."/>
            <person name="Yan M."/>
            <person name="Ng V."/>
            <person name="Cullen D."/>
            <person name="Martin F."/>
            <person name="Rosso M.-N."/>
            <person name="Henrissat B."/>
            <person name="Hibbett D."/>
            <person name="Martinez A.T."/>
            <person name="Grigoriev I.V."/>
        </authorList>
    </citation>
    <scope>NUCLEOTIDE SEQUENCE</scope>
    <source>
        <strain evidence="12">CBS 506.95</strain>
    </source>
</reference>
<evidence type="ECO:0000313" key="13">
    <source>
        <dbReference type="Proteomes" id="UP000807306"/>
    </source>
</evidence>
<evidence type="ECO:0000259" key="11">
    <source>
        <dbReference type="Pfam" id="PF26148"/>
    </source>
</evidence>
<evidence type="ECO:0000256" key="3">
    <source>
        <dbReference type="ARBA" id="ARBA00022771"/>
    </source>
</evidence>
<dbReference type="InterPro" id="IPR000547">
    <property type="entry name" value="Clathrin_H-chain/VPS_repeat"/>
</dbReference>
<dbReference type="CDD" id="cd16462">
    <property type="entry name" value="RING-H2_Pep3p-like"/>
    <property type="match status" value="1"/>
</dbReference>
<dbReference type="GO" id="GO:0006886">
    <property type="term" value="P:intracellular protein transport"/>
    <property type="evidence" value="ECO:0007669"/>
    <property type="project" value="UniProtKB-UniRule"/>
</dbReference>
<accession>A0A9P6JPQ5</accession>
<evidence type="ECO:0000256" key="1">
    <source>
        <dbReference type="ARBA" id="ARBA00010454"/>
    </source>
</evidence>
<dbReference type="PANTHER" id="PTHR23323">
    <property type="entry name" value="VACUOLAR PROTEIN SORTING-ASSOCIATED PROTEIN"/>
    <property type="match status" value="1"/>
</dbReference>
<keyword evidence="5" id="KW-0472">Membrane</keyword>
<feature type="domain" description="Pep3/Vps18 RING C-terminal" evidence="11">
    <location>
        <begin position="899"/>
        <end position="957"/>
    </location>
</feature>
<dbReference type="GO" id="GO:0005768">
    <property type="term" value="C:endosome"/>
    <property type="evidence" value="ECO:0007669"/>
    <property type="project" value="TreeGrafter"/>
</dbReference>
<keyword evidence="13" id="KW-1185">Reference proteome</keyword>
<dbReference type="InterPro" id="IPR007810">
    <property type="entry name" value="Pep3/Vps18_beta-prop"/>
</dbReference>
<dbReference type="GO" id="GO:0048284">
    <property type="term" value="P:organelle fusion"/>
    <property type="evidence" value="ECO:0007669"/>
    <property type="project" value="TreeGrafter"/>
</dbReference>
<keyword evidence="3" id="KW-0863">Zinc-finger</keyword>
<evidence type="ECO:0000256" key="8">
    <source>
        <dbReference type="SAM" id="Coils"/>
    </source>
</evidence>
<feature type="coiled-coil region" evidence="8">
    <location>
        <begin position="853"/>
        <end position="894"/>
    </location>
</feature>
<dbReference type="AlphaFoldDB" id="A0A9P6JPQ5"/>
<dbReference type="Proteomes" id="UP000807306">
    <property type="component" value="Unassembled WGS sequence"/>
</dbReference>
<dbReference type="PROSITE" id="PS50236">
    <property type="entry name" value="CHCR"/>
    <property type="match status" value="1"/>
</dbReference>
<dbReference type="GO" id="GO:0007033">
    <property type="term" value="P:vacuole organization"/>
    <property type="evidence" value="ECO:0007669"/>
    <property type="project" value="TreeGrafter"/>
</dbReference>
<dbReference type="SUPFAM" id="SSF57850">
    <property type="entry name" value="RING/U-box"/>
    <property type="match status" value="1"/>
</dbReference>
<dbReference type="GO" id="GO:0030897">
    <property type="term" value="C:HOPS complex"/>
    <property type="evidence" value="ECO:0007669"/>
    <property type="project" value="TreeGrafter"/>
</dbReference>
<protein>
    <submittedName>
        <fullName evidence="12">DigA protein</fullName>
    </submittedName>
</protein>
<feature type="repeat" description="CHCR" evidence="7">
    <location>
        <begin position="651"/>
        <end position="823"/>
    </location>
</feature>
<dbReference type="SUPFAM" id="SSF50960">
    <property type="entry name" value="TolB, C-terminal domain"/>
    <property type="match status" value="1"/>
</dbReference>
<dbReference type="EMBL" id="MU157858">
    <property type="protein sequence ID" value="KAF9527825.1"/>
    <property type="molecule type" value="Genomic_DNA"/>
</dbReference>
<gene>
    <name evidence="12" type="ORF">CPB83DRAFT_855678</name>
</gene>